<evidence type="ECO:0000313" key="9">
    <source>
        <dbReference type="EMBL" id="MFH6772678.1"/>
    </source>
</evidence>
<accession>A0ABW7N396</accession>
<evidence type="ECO:0000256" key="4">
    <source>
        <dbReference type="ARBA" id="ARBA00022692"/>
    </source>
</evidence>
<evidence type="ECO:0000256" key="5">
    <source>
        <dbReference type="ARBA" id="ARBA00022989"/>
    </source>
</evidence>
<comment type="subcellular location">
    <subcellularLocation>
        <location evidence="1">Cell membrane</location>
        <topology evidence="1">Multi-pass membrane protein</topology>
    </subcellularLocation>
</comment>
<evidence type="ECO:0000256" key="7">
    <source>
        <dbReference type="PIRNR" id="PIRNR016636"/>
    </source>
</evidence>
<evidence type="ECO:0000256" key="2">
    <source>
        <dbReference type="ARBA" id="ARBA00010323"/>
    </source>
</evidence>
<feature type="transmembrane region" description="Helical" evidence="8">
    <location>
        <begin position="117"/>
        <end position="134"/>
    </location>
</feature>
<dbReference type="RefSeq" id="WP_344741892.1">
    <property type="nucleotide sequence ID" value="NZ_BAABAY010000006.1"/>
</dbReference>
<dbReference type="Proteomes" id="UP001610100">
    <property type="component" value="Unassembled WGS sequence"/>
</dbReference>
<keyword evidence="4 8" id="KW-0812">Transmembrane</keyword>
<keyword evidence="6 7" id="KW-0472">Membrane</keyword>
<keyword evidence="5 8" id="KW-1133">Transmembrane helix</keyword>
<dbReference type="InterPro" id="IPR004299">
    <property type="entry name" value="MBOAT_fam"/>
</dbReference>
<evidence type="ECO:0000256" key="1">
    <source>
        <dbReference type="ARBA" id="ARBA00004651"/>
    </source>
</evidence>
<feature type="transmembrane region" description="Helical" evidence="8">
    <location>
        <begin position="312"/>
        <end position="327"/>
    </location>
</feature>
<dbReference type="InterPro" id="IPR028362">
    <property type="entry name" value="AlgI"/>
</dbReference>
<reference evidence="9 10" key="1">
    <citation type="submission" date="2024-02" db="EMBL/GenBank/DDBJ databases">
        <title>A Gaetbulibacter species isolated from tidal flats and genomic insights of their niches.</title>
        <authorList>
            <person name="Ye Y."/>
        </authorList>
    </citation>
    <scope>NUCLEOTIDE SEQUENCE [LARGE SCALE GENOMIC DNA]</scope>
    <source>
        <strain evidence="9 10">KYW382</strain>
    </source>
</reference>
<feature type="transmembrane region" description="Helical" evidence="8">
    <location>
        <begin position="333"/>
        <end position="351"/>
    </location>
</feature>
<feature type="transmembrane region" description="Helical" evidence="8">
    <location>
        <begin position="226"/>
        <end position="246"/>
    </location>
</feature>
<evidence type="ECO:0000256" key="6">
    <source>
        <dbReference type="ARBA" id="ARBA00023136"/>
    </source>
</evidence>
<dbReference type="PANTHER" id="PTHR13285:SF18">
    <property type="entry name" value="PROTEIN-CYSTEINE N-PALMITOYLTRANSFERASE RASP"/>
    <property type="match status" value="1"/>
</dbReference>
<name>A0ABW7N396_9FLAO</name>
<dbReference type="PIRSF" id="PIRSF016636">
    <property type="entry name" value="AlgI_DltB"/>
    <property type="match status" value="1"/>
</dbReference>
<keyword evidence="7 9" id="KW-0808">Transferase</keyword>
<proteinExistence type="inferred from homology"/>
<dbReference type="Pfam" id="PF03062">
    <property type="entry name" value="MBOAT"/>
    <property type="match status" value="1"/>
</dbReference>
<dbReference type="PIRSF" id="PIRSF500217">
    <property type="entry name" value="AlgI"/>
    <property type="match status" value="1"/>
</dbReference>
<protein>
    <submittedName>
        <fullName evidence="9">MBOAT family O-acyltransferase</fullName>
        <ecNumber evidence="9">2.3.-.-</ecNumber>
    </submittedName>
</protein>
<dbReference type="InterPro" id="IPR051085">
    <property type="entry name" value="MB_O-acyltransferase"/>
</dbReference>
<evidence type="ECO:0000256" key="3">
    <source>
        <dbReference type="ARBA" id="ARBA00022475"/>
    </source>
</evidence>
<comment type="similarity">
    <text evidence="2 7">Belongs to the membrane-bound acyltransferase family.</text>
</comment>
<organism evidence="9 10">
    <name type="scientific">Gaetbulibacter aestuarii</name>
    <dbReference type="NCBI Taxonomy" id="1502358"/>
    <lineage>
        <taxon>Bacteria</taxon>
        <taxon>Pseudomonadati</taxon>
        <taxon>Bacteroidota</taxon>
        <taxon>Flavobacteriia</taxon>
        <taxon>Flavobacteriales</taxon>
        <taxon>Flavobacteriaceae</taxon>
        <taxon>Gaetbulibacter</taxon>
    </lineage>
</organism>
<feature type="transmembrane region" description="Helical" evidence="8">
    <location>
        <begin position="453"/>
        <end position="470"/>
    </location>
</feature>
<dbReference type="InterPro" id="IPR024194">
    <property type="entry name" value="Ac/AlaTfrase_AlgI/DltB"/>
</dbReference>
<feature type="transmembrane region" description="Helical" evidence="8">
    <location>
        <begin position="79"/>
        <end position="97"/>
    </location>
</feature>
<gene>
    <name evidence="9" type="ORF">V8G58_12105</name>
</gene>
<keyword evidence="10" id="KW-1185">Reference proteome</keyword>
<dbReference type="EMBL" id="JBAWKB010000004">
    <property type="protein sequence ID" value="MFH6772678.1"/>
    <property type="molecule type" value="Genomic_DNA"/>
</dbReference>
<dbReference type="PANTHER" id="PTHR13285">
    <property type="entry name" value="ACYLTRANSFERASE"/>
    <property type="match status" value="1"/>
</dbReference>
<keyword evidence="3 7" id="KW-1003">Cell membrane</keyword>
<evidence type="ECO:0000313" key="10">
    <source>
        <dbReference type="Proteomes" id="UP001610100"/>
    </source>
</evidence>
<sequence length="483" mass="56799">MVFNSLAFFLFLAILFSLYWFAFKKSVKAQNILILIASYFFYGCWDWRFLSLILLSTIVDYFVGIQIYKTENKILRKRWLWVSVLFNVGLLGFFKYYNFFVDSWTDLASALGYTIKSTWTLSVILPVGISFYTFQTMSYSFDIYYKRLEPTRNFLSFATFVSFFPQLVAGPIERASNLLPQIINKRIFKDKQIIEGMKLMLWGLFKKIAIADALAPMVDDIFTNYASYPASTLVLGICFFSFQIYCDFSGYSDIAIGTAKLFGVELMTNFKFPYFSRNIGEFWRRWHVSLSSWFRDYIYIPLGGSRVSKLKGIRNVFVIFLVSGFWHGANWTFIIWGAFHALAFIPVFLMGDHTKYKNTIIAQTTLLPNLKEIGKVLLTFSFVSFSWIFFRSDSMTDAILFIRQLFDNFSFEIYKNPLGYRMEDYFILLLIFIVYEYLIRKTPRSPFNFNNKVLRFVSYTAVILGILLFYDDGIDRSFIYFQF</sequence>
<dbReference type="EC" id="2.3.-.-" evidence="9"/>
<dbReference type="GO" id="GO:0016746">
    <property type="term" value="F:acyltransferase activity"/>
    <property type="evidence" value="ECO:0007669"/>
    <property type="project" value="UniProtKB-KW"/>
</dbReference>
<feature type="transmembrane region" description="Helical" evidence="8">
    <location>
        <begin position="154"/>
        <end position="172"/>
    </location>
</feature>
<feature type="transmembrane region" description="Helical" evidence="8">
    <location>
        <begin position="372"/>
        <end position="390"/>
    </location>
</feature>
<keyword evidence="7 9" id="KW-0012">Acyltransferase</keyword>
<comment type="caution">
    <text evidence="9">The sequence shown here is derived from an EMBL/GenBank/DDBJ whole genome shotgun (WGS) entry which is preliminary data.</text>
</comment>
<evidence type="ECO:0000256" key="8">
    <source>
        <dbReference type="SAM" id="Phobius"/>
    </source>
</evidence>
<feature type="transmembrane region" description="Helical" evidence="8">
    <location>
        <begin position="45"/>
        <end position="67"/>
    </location>
</feature>
<feature type="transmembrane region" description="Helical" evidence="8">
    <location>
        <begin position="425"/>
        <end position="441"/>
    </location>
</feature>